<proteinExistence type="predicted"/>
<gene>
    <name evidence="1" type="ORF">A3A97_02035</name>
</gene>
<comment type="caution">
    <text evidence="1">The sequence shown here is derived from an EMBL/GenBank/DDBJ whole genome shotgun (WGS) entry which is preliminary data.</text>
</comment>
<reference evidence="1 2" key="1">
    <citation type="journal article" date="2016" name="Nat. Commun.">
        <title>Thousands of microbial genomes shed light on interconnected biogeochemical processes in an aquifer system.</title>
        <authorList>
            <person name="Anantharaman K."/>
            <person name="Brown C.T."/>
            <person name="Hug L.A."/>
            <person name="Sharon I."/>
            <person name="Castelle C.J."/>
            <person name="Probst A.J."/>
            <person name="Thomas B.C."/>
            <person name="Singh A."/>
            <person name="Wilkins M.J."/>
            <person name="Karaoz U."/>
            <person name="Brodie E.L."/>
            <person name="Williams K.H."/>
            <person name="Hubbard S.S."/>
            <person name="Banfield J.F."/>
        </authorList>
    </citation>
    <scope>NUCLEOTIDE SEQUENCE [LARGE SCALE GENOMIC DNA]</scope>
</reference>
<dbReference type="EMBL" id="MHSW01000031">
    <property type="protein sequence ID" value="OHA50681.1"/>
    <property type="molecule type" value="Genomic_DNA"/>
</dbReference>
<dbReference type="Proteomes" id="UP000176951">
    <property type="component" value="Unassembled WGS sequence"/>
</dbReference>
<dbReference type="AlphaFoldDB" id="A0A1G2PSV1"/>
<name>A0A1G2PSV1_9BACT</name>
<evidence type="ECO:0000313" key="2">
    <source>
        <dbReference type="Proteomes" id="UP000176951"/>
    </source>
</evidence>
<evidence type="ECO:0000313" key="1">
    <source>
        <dbReference type="EMBL" id="OHA50681.1"/>
    </source>
</evidence>
<accession>A0A1G2PSV1</accession>
<organism evidence="1 2">
    <name type="scientific">Candidatus Terrybacteria bacterium RIFCSPLOWO2_01_FULL_40_23</name>
    <dbReference type="NCBI Taxonomy" id="1802366"/>
    <lineage>
        <taxon>Bacteria</taxon>
        <taxon>Candidatus Terryibacteriota</taxon>
    </lineage>
</organism>
<sequence length="125" mass="14265">MSSDLKKFDLVRGGRDIQIGVIVSDPITINLFDECTASAAAEQPFDIENPDSYDREYDDFVAVYVYAPDFRGLELCRLVNLQRLNLDWHDGYIPFDHATGALREVLSLKKFAEDLWSTRESVQTT</sequence>
<protein>
    <submittedName>
        <fullName evidence="1">Uncharacterized protein</fullName>
    </submittedName>
</protein>